<evidence type="ECO:0000256" key="2">
    <source>
        <dbReference type="ARBA" id="ARBA00022771"/>
    </source>
</evidence>
<feature type="region of interest" description="Disordered" evidence="5">
    <location>
        <begin position="467"/>
        <end position="584"/>
    </location>
</feature>
<dbReference type="Proteomes" id="UP000054821">
    <property type="component" value="Unassembled WGS sequence"/>
</dbReference>
<evidence type="ECO:0000259" key="6">
    <source>
        <dbReference type="PROSITE" id="PS50089"/>
    </source>
</evidence>
<sequence>MDNPNDRTLHPGRPYHPEPLNGPPTPSWVPPEQIHPSGPQSQAYLGQNHAPRPRAHHSLGRPSTTLDPYQMGFSGGPLLPNPISQSYTLPHPNGGLYMSHQGQWASHPMQSPIPPNYGGMMNMPGGLRYELMPGQPAVGSGYSSQPPESNMGMGMHAGTGLDGTIPALPYYVGPPPMYQAGPAGPVGLDPQPAGSATYNRRLASRVARTQSFYSPSSMAAKVVAVVLRFLSANILLDTAPPVYHDFLGPPPHRRSTYSSRARRSSLNTRPVAPGLNRDTEEDGGHNSNEHRPGVPDHQTGQEPAAAADNSPTRPLSKTSSTDMLLHYSLSIKVEDLPEQDRECSICYNKYGIELPEGIREAPRRLPKCKHVFGDYCLKTWLNQSASCPYCRDKLVLRFEHGLDSRRAQAYMTLMRARARVSVPPEPPGPPGTTTSLERDLGFMPPVIHDEEEVVEAQFVTILEQQLHRSRETDLSAVDGENTPSDSSSAPASPIRASLRDVSRFSQWSSRTTLQRANRRQRGSRSSLPPLQPPPQSDGPSQPSATIPGADAREGESSQSPEDAGRGPAETSMAPSTAQSRNRPW</sequence>
<evidence type="ECO:0000313" key="7">
    <source>
        <dbReference type="EMBL" id="PON23958.1"/>
    </source>
</evidence>
<feature type="region of interest" description="Disordered" evidence="5">
    <location>
        <begin position="241"/>
        <end position="319"/>
    </location>
</feature>
<keyword evidence="1" id="KW-0479">Metal-binding</keyword>
<keyword evidence="8" id="KW-1185">Reference proteome</keyword>
<dbReference type="SMART" id="SM00184">
    <property type="entry name" value="RING"/>
    <property type="match status" value="1"/>
</dbReference>
<dbReference type="Pfam" id="PF13639">
    <property type="entry name" value="zf-RING_2"/>
    <property type="match status" value="1"/>
</dbReference>
<feature type="compositionally biased region" description="Polar residues" evidence="5">
    <location>
        <begin position="572"/>
        <end position="584"/>
    </location>
</feature>
<feature type="compositionally biased region" description="Basic residues" evidence="5">
    <location>
        <begin position="251"/>
        <end position="263"/>
    </location>
</feature>
<dbReference type="InterPro" id="IPR053238">
    <property type="entry name" value="RING-H2_zinc_finger"/>
</dbReference>
<feature type="region of interest" description="Disordered" evidence="5">
    <location>
        <begin position="420"/>
        <end position="439"/>
    </location>
</feature>
<dbReference type="PANTHER" id="PTHR14155:SF627">
    <property type="entry name" value="OS06G0192800 PROTEIN"/>
    <property type="match status" value="1"/>
</dbReference>
<dbReference type="Gene3D" id="3.30.40.10">
    <property type="entry name" value="Zinc/RING finger domain, C3HC4 (zinc finger)"/>
    <property type="match status" value="1"/>
</dbReference>
<dbReference type="PANTHER" id="PTHR14155">
    <property type="entry name" value="RING FINGER DOMAIN-CONTAINING"/>
    <property type="match status" value="1"/>
</dbReference>
<accession>A0A2P4ZI48</accession>
<dbReference type="InterPro" id="IPR001841">
    <property type="entry name" value="Znf_RING"/>
</dbReference>
<organism evidence="7 8">
    <name type="scientific">Trichoderma gamsii</name>
    <dbReference type="NCBI Taxonomy" id="398673"/>
    <lineage>
        <taxon>Eukaryota</taxon>
        <taxon>Fungi</taxon>
        <taxon>Dikarya</taxon>
        <taxon>Ascomycota</taxon>
        <taxon>Pezizomycotina</taxon>
        <taxon>Sordariomycetes</taxon>
        <taxon>Hypocreomycetidae</taxon>
        <taxon>Hypocreales</taxon>
        <taxon>Hypocreaceae</taxon>
        <taxon>Trichoderma</taxon>
    </lineage>
</organism>
<dbReference type="GO" id="GO:0008270">
    <property type="term" value="F:zinc ion binding"/>
    <property type="evidence" value="ECO:0007669"/>
    <property type="project" value="UniProtKB-KW"/>
</dbReference>
<evidence type="ECO:0000313" key="8">
    <source>
        <dbReference type="Proteomes" id="UP000054821"/>
    </source>
</evidence>
<feature type="domain" description="RING-type" evidence="6">
    <location>
        <begin position="343"/>
        <end position="391"/>
    </location>
</feature>
<gene>
    <name evidence="7" type="ORF">TGAM01_v207286</name>
</gene>
<dbReference type="RefSeq" id="XP_024405220.1">
    <property type="nucleotide sequence ID" value="XM_024550054.1"/>
</dbReference>
<proteinExistence type="predicted"/>
<feature type="compositionally biased region" description="Polar residues" evidence="5">
    <location>
        <begin position="503"/>
        <end position="515"/>
    </location>
</feature>
<evidence type="ECO:0000256" key="1">
    <source>
        <dbReference type="ARBA" id="ARBA00022723"/>
    </source>
</evidence>
<dbReference type="SUPFAM" id="SSF57850">
    <property type="entry name" value="RING/U-box"/>
    <property type="match status" value="1"/>
</dbReference>
<feature type="compositionally biased region" description="Low complexity" evidence="5">
    <location>
        <begin position="483"/>
        <end position="496"/>
    </location>
</feature>
<comment type="caution">
    <text evidence="7">The sequence shown here is derived from an EMBL/GenBank/DDBJ whole genome shotgun (WGS) entry which is preliminary data.</text>
</comment>
<dbReference type="EMBL" id="JPDN02000026">
    <property type="protein sequence ID" value="PON23958.1"/>
    <property type="molecule type" value="Genomic_DNA"/>
</dbReference>
<dbReference type="STRING" id="398673.A0A2P4ZI48"/>
<evidence type="ECO:0000256" key="3">
    <source>
        <dbReference type="ARBA" id="ARBA00022833"/>
    </source>
</evidence>
<protein>
    <recommendedName>
        <fullName evidence="6">RING-type domain-containing protein</fullName>
    </recommendedName>
</protein>
<dbReference type="PROSITE" id="PS50089">
    <property type="entry name" value="ZF_RING_2"/>
    <property type="match status" value="1"/>
</dbReference>
<keyword evidence="2 4" id="KW-0863">Zinc-finger</keyword>
<keyword evidence="3" id="KW-0862">Zinc</keyword>
<feature type="region of interest" description="Disordered" evidence="5">
    <location>
        <begin position="1"/>
        <end position="77"/>
    </location>
</feature>
<dbReference type="GeneID" id="29983732"/>
<name>A0A2P4ZI48_9HYPO</name>
<dbReference type="InterPro" id="IPR013083">
    <property type="entry name" value="Znf_RING/FYVE/PHD"/>
</dbReference>
<feature type="compositionally biased region" description="Pro residues" evidence="5">
    <location>
        <begin position="20"/>
        <end position="29"/>
    </location>
</feature>
<feature type="compositionally biased region" description="Polar residues" evidence="5">
    <location>
        <begin position="309"/>
        <end position="319"/>
    </location>
</feature>
<reference evidence="7 8" key="1">
    <citation type="journal article" date="2016" name="Genome Announc.">
        <title>Draft Whole-Genome Sequence of Trichoderma gamsii T6085, a Promising Biocontrol Agent of Fusarium Head Blight on Wheat.</title>
        <authorList>
            <person name="Baroncelli R."/>
            <person name="Zapparata A."/>
            <person name="Piaggeschi G."/>
            <person name="Sarrocco S."/>
            <person name="Vannacci G."/>
        </authorList>
    </citation>
    <scope>NUCLEOTIDE SEQUENCE [LARGE SCALE GENOMIC DNA]</scope>
    <source>
        <strain evidence="7 8">T6085</strain>
    </source>
</reference>
<evidence type="ECO:0000256" key="4">
    <source>
        <dbReference type="PROSITE-ProRule" id="PRU00175"/>
    </source>
</evidence>
<feature type="compositionally biased region" description="Basic and acidic residues" evidence="5">
    <location>
        <begin position="282"/>
        <end position="294"/>
    </location>
</feature>
<dbReference type="AlphaFoldDB" id="A0A2P4ZI48"/>
<evidence type="ECO:0000256" key="5">
    <source>
        <dbReference type="SAM" id="MobiDB-lite"/>
    </source>
</evidence>